<evidence type="ECO:0000313" key="1">
    <source>
        <dbReference type="EMBL" id="VVM98518.1"/>
    </source>
</evidence>
<gene>
    <name evidence="1" type="ORF">PS673_03162</name>
</gene>
<accession>A0A5E6UEQ3</accession>
<dbReference type="Pfam" id="PF11354">
    <property type="entry name" value="DUF3156"/>
    <property type="match status" value="1"/>
</dbReference>
<dbReference type="AlphaFoldDB" id="A0A5E6UEQ3"/>
<sequence>MSLATLTTVISTMLQKLSELFSAQRAPAGYRPGVTLEYLRRNLGLAGFASTGPAKAVLFLEDIGLQVDIGERTESQLLMHLVMTEFMIKVPASEEGHARFDLHHSGAIRRTGLTCRQRNGEPALLARLQTGLKADQALYQSLMLLDFKRLQIDLSGHEWHVRLEHMGGSEVVNRMPAFRRYIALSGEQREGLLSVLTGFQRVFSSF</sequence>
<organism evidence="1 2">
    <name type="scientific">Pseudomonas fluorescens</name>
    <dbReference type="NCBI Taxonomy" id="294"/>
    <lineage>
        <taxon>Bacteria</taxon>
        <taxon>Pseudomonadati</taxon>
        <taxon>Pseudomonadota</taxon>
        <taxon>Gammaproteobacteria</taxon>
        <taxon>Pseudomonadales</taxon>
        <taxon>Pseudomonadaceae</taxon>
        <taxon>Pseudomonas</taxon>
    </lineage>
</organism>
<evidence type="ECO:0008006" key="3">
    <source>
        <dbReference type="Google" id="ProtNLM"/>
    </source>
</evidence>
<dbReference type="Proteomes" id="UP000344274">
    <property type="component" value="Unassembled WGS sequence"/>
</dbReference>
<protein>
    <recommendedName>
        <fullName evidence="3">DUF3156 family protein</fullName>
    </recommendedName>
</protein>
<dbReference type="EMBL" id="CABVHB010000024">
    <property type="protein sequence ID" value="VVM98518.1"/>
    <property type="molecule type" value="Genomic_DNA"/>
</dbReference>
<reference evidence="1 2" key="1">
    <citation type="submission" date="2019-09" db="EMBL/GenBank/DDBJ databases">
        <authorList>
            <person name="Chandra G."/>
            <person name="Truman W A."/>
        </authorList>
    </citation>
    <scope>NUCLEOTIDE SEQUENCE [LARGE SCALE GENOMIC DNA]</scope>
    <source>
        <strain evidence="1">PS673</strain>
    </source>
</reference>
<proteinExistence type="predicted"/>
<evidence type="ECO:0000313" key="2">
    <source>
        <dbReference type="Proteomes" id="UP000344274"/>
    </source>
</evidence>
<name>A0A5E6UEQ3_PSEFL</name>
<dbReference type="InterPro" id="IPR021500">
    <property type="entry name" value="DUF3156"/>
</dbReference>